<organism evidence="1 2">
    <name type="scientific">Phyllobacterium zundukense</name>
    <dbReference type="NCBI Taxonomy" id="1867719"/>
    <lineage>
        <taxon>Bacteria</taxon>
        <taxon>Pseudomonadati</taxon>
        <taxon>Pseudomonadota</taxon>
        <taxon>Alphaproteobacteria</taxon>
        <taxon>Hyphomicrobiales</taxon>
        <taxon>Phyllobacteriaceae</taxon>
        <taxon>Phyllobacterium</taxon>
    </lineage>
</organism>
<dbReference type="EMBL" id="CP104971">
    <property type="protein sequence ID" value="UXN58262.1"/>
    <property type="molecule type" value="Genomic_DNA"/>
</dbReference>
<gene>
    <name evidence="1" type="ORF">N8E88_05495</name>
</gene>
<evidence type="ECO:0000313" key="2">
    <source>
        <dbReference type="Proteomes" id="UP001061991"/>
    </source>
</evidence>
<protein>
    <submittedName>
        <fullName evidence="1">Uncharacterized protein</fullName>
    </submittedName>
</protein>
<keyword evidence="1" id="KW-0614">Plasmid</keyword>
<evidence type="ECO:0000313" key="1">
    <source>
        <dbReference type="EMBL" id="UXN58262.1"/>
    </source>
</evidence>
<geneLocation type="plasmid" evidence="1 2">
    <name>p_unnamed2</name>
</geneLocation>
<accession>A0ACD4CXN5</accession>
<reference evidence="1" key="1">
    <citation type="submission" date="2022-09" db="EMBL/GenBank/DDBJ databases">
        <title>Interaction between co-microsymbionts with complementary sets of symbiotic genes in legume-rhizobium systems.</title>
        <authorList>
            <person name="Safronova V."/>
            <person name="Sazanova A."/>
            <person name="Afonin A."/>
            <person name="Chirak E."/>
        </authorList>
    </citation>
    <scope>NUCLEOTIDE SEQUENCE</scope>
    <source>
        <strain evidence="1">A18/3m</strain>
    </source>
</reference>
<sequence>MRKPRDVTLVNSNPDGRPLIDRGGDCLLHLDVSQLSAEAAAAAIAKWLAN</sequence>
<proteinExistence type="predicted"/>
<keyword evidence="2" id="KW-1185">Reference proteome</keyword>
<dbReference type="Proteomes" id="UP001061991">
    <property type="component" value="Plasmid p_unnamed2"/>
</dbReference>
<name>A0ACD4CXN5_9HYPH</name>